<keyword evidence="2 4" id="KW-0479">Metal-binding</keyword>
<dbReference type="Pfam" id="PF03171">
    <property type="entry name" value="2OG-FeII_Oxy"/>
    <property type="match status" value="1"/>
</dbReference>
<dbReference type="GO" id="GO:0046872">
    <property type="term" value="F:metal ion binding"/>
    <property type="evidence" value="ECO:0007669"/>
    <property type="project" value="UniProtKB-KW"/>
</dbReference>
<gene>
    <name evidence="8" type="ORF">AXG93_3893s1320</name>
    <name evidence="7" type="ORF">Mp_6g01210</name>
</gene>
<evidence type="ECO:0000313" key="9">
    <source>
        <dbReference type="Proteomes" id="UP000077202"/>
    </source>
</evidence>
<accession>A0A176WCB5</accession>
<dbReference type="InterPro" id="IPR044861">
    <property type="entry name" value="IPNS-like_FE2OG_OXY"/>
</dbReference>
<evidence type="ECO:0000313" key="7">
    <source>
        <dbReference type="EMBL" id="BBN13149.1"/>
    </source>
</evidence>
<keyword evidence="4" id="KW-0560">Oxidoreductase</keyword>
<evidence type="ECO:0000259" key="6">
    <source>
        <dbReference type="PROSITE" id="PS51471"/>
    </source>
</evidence>
<name>A0A176WCB5_MARPO</name>
<evidence type="ECO:0000256" key="1">
    <source>
        <dbReference type="ARBA" id="ARBA00008056"/>
    </source>
</evidence>
<comment type="similarity">
    <text evidence="1 4">Belongs to the iron/ascorbate-dependent oxidoreductase family.</text>
</comment>
<dbReference type="Gene3D" id="2.60.120.330">
    <property type="entry name" value="B-lactam Antibiotic, Isopenicillin N Synthase, Chain"/>
    <property type="match status" value="1"/>
</dbReference>
<reference evidence="7" key="2">
    <citation type="journal article" date="2019" name="Curr. Biol.">
        <title>Chromatin organization in early land plants reveals an ancestral association between H3K27me3, transposons, and constitutive heterochromatin.</title>
        <authorList>
            <person name="Montgomery S.A."/>
            <person name="Tanizawa Y."/>
            <person name="Galik B."/>
            <person name="Wang N."/>
            <person name="Ito T."/>
            <person name="Mochizuki T."/>
            <person name="Akimcheva S."/>
            <person name="Bowman J."/>
            <person name="Cognat V."/>
            <person name="Drouard L."/>
            <person name="Ekker H."/>
            <person name="Houng S."/>
            <person name="Kohchi T."/>
            <person name="Lin S."/>
            <person name="Liu L.D."/>
            <person name="Nakamura Y."/>
            <person name="Valeeva L.R."/>
            <person name="Shakirov E.V."/>
            <person name="Shippen D.E."/>
            <person name="Wei W."/>
            <person name="Yagura M."/>
            <person name="Yamaoka S."/>
            <person name="Yamato K.T."/>
            <person name="Liu C."/>
            <person name="Berger F."/>
        </authorList>
    </citation>
    <scope>NUCLEOTIDE SEQUENCE [LARGE SCALE GENOMIC DNA]</scope>
    <source>
        <strain evidence="7">Tak-1</strain>
    </source>
</reference>
<evidence type="ECO:0000256" key="3">
    <source>
        <dbReference type="ARBA" id="ARBA00023004"/>
    </source>
</evidence>
<evidence type="ECO:0000313" key="8">
    <source>
        <dbReference type="EMBL" id="OAE30022.1"/>
    </source>
</evidence>
<evidence type="ECO:0000256" key="4">
    <source>
        <dbReference type="RuleBase" id="RU003682"/>
    </source>
</evidence>
<dbReference type="GO" id="GO:0016491">
    <property type="term" value="F:oxidoreductase activity"/>
    <property type="evidence" value="ECO:0007669"/>
    <property type="project" value="UniProtKB-KW"/>
</dbReference>
<evidence type="ECO:0000313" key="10">
    <source>
        <dbReference type="Proteomes" id="UP001162541"/>
    </source>
</evidence>
<dbReference type="EMBL" id="LVLJ01001372">
    <property type="protein sequence ID" value="OAE30022.1"/>
    <property type="molecule type" value="Genomic_DNA"/>
</dbReference>
<dbReference type="InterPro" id="IPR026992">
    <property type="entry name" value="DIOX_N"/>
</dbReference>
<dbReference type="InterPro" id="IPR027443">
    <property type="entry name" value="IPNS-like_sf"/>
</dbReference>
<keyword evidence="3 4" id="KW-0408">Iron</keyword>
<organism evidence="8 9">
    <name type="scientific">Marchantia polymorpha subsp. ruderalis</name>
    <dbReference type="NCBI Taxonomy" id="1480154"/>
    <lineage>
        <taxon>Eukaryota</taxon>
        <taxon>Viridiplantae</taxon>
        <taxon>Streptophyta</taxon>
        <taxon>Embryophyta</taxon>
        <taxon>Marchantiophyta</taxon>
        <taxon>Marchantiopsida</taxon>
        <taxon>Marchantiidae</taxon>
        <taxon>Marchantiales</taxon>
        <taxon>Marchantiaceae</taxon>
        <taxon>Marchantia</taxon>
    </lineage>
</organism>
<dbReference type="PROSITE" id="PS51471">
    <property type="entry name" value="FE2OG_OXY"/>
    <property type="match status" value="1"/>
</dbReference>
<evidence type="ECO:0000256" key="2">
    <source>
        <dbReference type="ARBA" id="ARBA00022723"/>
    </source>
</evidence>
<reference evidence="10" key="3">
    <citation type="journal article" date="2020" name="Curr. Biol.">
        <title>Chromatin organization in early land plants reveals an ancestral association between H3K27me3, transposons, and constitutive heterochromatin.</title>
        <authorList>
            <person name="Montgomery S.A."/>
            <person name="Tanizawa Y."/>
            <person name="Galik B."/>
            <person name="Wang N."/>
            <person name="Ito T."/>
            <person name="Mochizuki T."/>
            <person name="Akimcheva S."/>
            <person name="Bowman J.L."/>
            <person name="Cognat V."/>
            <person name="Marechal-Drouard L."/>
            <person name="Ekker H."/>
            <person name="Hong S.F."/>
            <person name="Kohchi T."/>
            <person name="Lin S.S."/>
            <person name="Liu L.D."/>
            <person name="Nakamura Y."/>
            <person name="Valeeva L.R."/>
            <person name="Shakirov E.V."/>
            <person name="Shippen D.E."/>
            <person name="Wei W.L."/>
            <person name="Yagura M."/>
            <person name="Yamaoka S."/>
            <person name="Yamato K.T."/>
            <person name="Liu C."/>
            <person name="Berger F."/>
        </authorList>
    </citation>
    <scope>NUCLEOTIDE SEQUENCE [LARGE SCALE GENOMIC DNA]</scope>
    <source>
        <strain evidence="10">Tak-1</strain>
    </source>
</reference>
<sequence>MTAIMSNFSPSYSEEPKLTYDRRVVAPQTILKVSSAPQKGKPDQIQQIPSVGENPDASAAQASYGDIPVIDFSRLADDADAVCKQLGDAAAQWGAFQVINHGIPLDTMQKIESQGMNFFRSPSDFKLAAGSVYFPLNAEYPNSLLQRVERVAFTPGPKWKFQAKDINSLEDTLSRIWPDGNPLLREEMRKYLRGSEALNVQIMQLLARYLDLGEDFFTQHFHRAQDTWPRFAVRWNFYPSHPNPSENPGAKGHTDPGTLTILMQDRVGGLRIRRDGRWYGVKPIEGALVVNMGDSLEAWTNGRLKSVIHEVQVNTKLDRLSMINFVSPEPSLPLSPPAQLMDEDHPRVYREPLTYENLMEKRAEDIVDDGGSKAVRILDHFKIRK</sequence>
<dbReference type="Proteomes" id="UP001162541">
    <property type="component" value="Chromosome 6"/>
</dbReference>
<dbReference type="EMBL" id="AP019871">
    <property type="protein sequence ID" value="BBN13149.1"/>
    <property type="molecule type" value="Genomic_DNA"/>
</dbReference>
<feature type="region of interest" description="Disordered" evidence="5">
    <location>
        <begin position="32"/>
        <end position="59"/>
    </location>
</feature>
<dbReference type="PANTHER" id="PTHR47991">
    <property type="entry name" value="OXOGLUTARATE/IRON-DEPENDENT DIOXYGENASE"/>
    <property type="match status" value="1"/>
</dbReference>
<protein>
    <recommendedName>
        <fullName evidence="6">Fe2OG dioxygenase domain-containing protein</fullName>
    </recommendedName>
</protein>
<dbReference type="InterPro" id="IPR050295">
    <property type="entry name" value="Plant_2OG-oxidoreductases"/>
</dbReference>
<reference evidence="8 9" key="1">
    <citation type="submission" date="2016-03" db="EMBL/GenBank/DDBJ databases">
        <title>Mechanisms controlling the formation of the plant cell surface in tip-growing cells are functionally conserved among land plants.</title>
        <authorList>
            <person name="Honkanen S."/>
            <person name="Jones V.A."/>
            <person name="Morieri G."/>
            <person name="Champion C."/>
            <person name="Hetherington A.J."/>
            <person name="Kelly S."/>
            <person name="Saint-Marcoux D."/>
            <person name="Proust H."/>
            <person name="Prescott H."/>
            <person name="Dolan L."/>
        </authorList>
    </citation>
    <scope>NUCLEOTIDE SEQUENCE [LARGE SCALE GENOMIC DNA]</scope>
    <source>
        <strain evidence="9">cv. Tak-1 and cv. Tak-2</strain>
        <tissue evidence="8">Whole gametophyte</tissue>
    </source>
</reference>
<feature type="domain" description="Fe2OG dioxygenase" evidence="6">
    <location>
        <begin position="229"/>
        <end position="328"/>
    </location>
</feature>
<dbReference type="AlphaFoldDB" id="A0A176WCB5"/>
<dbReference type="InterPro" id="IPR005123">
    <property type="entry name" value="Oxoglu/Fe-dep_dioxygenase_dom"/>
</dbReference>
<evidence type="ECO:0000256" key="5">
    <source>
        <dbReference type="SAM" id="MobiDB-lite"/>
    </source>
</evidence>
<keyword evidence="9" id="KW-1185">Reference proteome</keyword>
<dbReference type="Proteomes" id="UP000077202">
    <property type="component" value="Unassembled WGS sequence"/>
</dbReference>
<dbReference type="Pfam" id="PF14226">
    <property type="entry name" value="DIOX_N"/>
    <property type="match status" value="1"/>
</dbReference>
<proteinExistence type="inferred from homology"/>
<dbReference type="SUPFAM" id="SSF51197">
    <property type="entry name" value="Clavaminate synthase-like"/>
    <property type="match status" value="1"/>
</dbReference>